<protein>
    <recommendedName>
        <fullName evidence="4">Sulfotransferase domain-containing protein</fullName>
    </recommendedName>
</protein>
<proteinExistence type="predicted"/>
<sequence length="441" mass="50819">MVTINRNSTTTTTTSKKNKTLYRFVSTVLLLTAFYTNYHLVMPGEEEQFESQIDKAQIEVGGGVSDQVEDQFYVEKEADVVFEPVSNEDMKEAYGAGEEQVGSSAASADGESGNDANEDEESEEDTDTNDEIESEDDSKDETEDAKEESNDETDLAMDKDADDDDASTEDDLAMDKDSDDADSKTKLAESVAILGERSSGTTWIYEHLTECFNHSVPIKRRLNRYKHWFQEDSNYPSNSLVIAIFRNPYDWMEAMHRVPHHSPSHMDLSWKEFLTKTWTTERVGHDLNITDTKSVVCQENFQYHEVVSCIHKPMGQEYWEGKKTRFSEHQPVYELKHDGSGEPYDNIMELRAAKNVNFMEVKDFKRITDFWVYKYESLLKEGTEDFLRRIEEATGVKRTCVAAEAQNRRKRPLDKDMMKFLDKHLDWDAEALIGYEKGKRE</sequence>
<feature type="compositionally biased region" description="Basic and acidic residues" evidence="1">
    <location>
        <begin position="173"/>
        <end position="185"/>
    </location>
</feature>
<feature type="compositionally biased region" description="Low complexity" evidence="1">
    <location>
        <begin position="102"/>
        <end position="115"/>
    </location>
</feature>
<name>A0A7S1VY01_9STRA</name>
<reference evidence="3" key="1">
    <citation type="submission" date="2021-01" db="EMBL/GenBank/DDBJ databases">
        <authorList>
            <person name="Corre E."/>
            <person name="Pelletier E."/>
            <person name="Niang G."/>
            <person name="Scheremetjew M."/>
            <person name="Finn R."/>
            <person name="Kale V."/>
            <person name="Holt S."/>
            <person name="Cochrane G."/>
            <person name="Meng A."/>
            <person name="Brown T."/>
            <person name="Cohen L."/>
        </authorList>
    </citation>
    <scope>NUCLEOTIDE SEQUENCE</scope>
    <source>
        <strain evidence="3">Pop2</strain>
    </source>
</reference>
<dbReference type="EMBL" id="HBGN01001996">
    <property type="protein sequence ID" value="CAD9314930.1"/>
    <property type="molecule type" value="Transcribed_RNA"/>
</dbReference>
<evidence type="ECO:0008006" key="4">
    <source>
        <dbReference type="Google" id="ProtNLM"/>
    </source>
</evidence>
<evidence type="ECO:0000313" key="3">
    <source>
        <dbReference type="EMBL" id="CAD9314930.1"/>
    </source>
</evidence>
<keyword evidence="2" id="KW-0472">Membrane</keyword>
<feature type="compositionally biased region" description="Acidic residues" evidence="1">
    <location>
        <begin position="116"/>
        <end position="172"/>
    </location>
</feature>
<accession>A0A7S1VY01</accession>
<keyword evidence="2" id="KW-0812">Transmembrane</keyword>
<feature type="transmembrane region" description="Helical" evidence="2">
    <location>
        <begin position="21"/>
        <end position="41"/>
    </location>
</feature>
<keyword evidence="2" id="KW-1133">Transmembrane helix</keyword>
<organism evidence="3">
    <name type="scientific">Ditylum brightwellii</name>
    <dbReference type="NCBI Taxonomy" id="49249"/>
    <lineage>
        <taxon>Eukaryota</taxon>
        <taxon>Sar</taxon>
        <taxon>Stramenopiles</taxon>
        <taxon>Ochrophyta</taxon>
        <taxon>Bacillariophyta</taxon>
        <taxon>Mediophyceae</taxon>
        <taxon>Lithodesmiophycidae</taxon>
        <taxon>Lithodesmiales</taxon>
        <taxon>Lithodesmiaceae</taxon>
        <taxon>Ditylum</taxon>
    </lineage>
</organism>
<evidence type="ECO:0000256" key="2">
    <source>
        <dbReference type="SAM" id="Phobius"/>
    </source>
</evidence>
<evidence type="ECO:0000256" key="1">
    <source>
        <dbReference type="SAM" id="MobiDB-lite"/>
    </source>
</evidence>
<dbReference type="AlphaFoldDB" id="A0A7S1VY01"/>
<gene>
    <name evidence="3" type="ORF">DBRI1063_LOCUS1336</name>
</gene>
<feature type="region of interest" description="Disordered" evidence="1">
    <location>
        <begin position="95"/>
        <end position="185"/>
    </location>
</feature>